<dbReference type="RefSeq" id="WP_377457626.1">
    <property type="nucleotide sequence ID" value="NZ_JBHLUB010000001.1"/>
</dbReference>
<name>A0ABV6P9M8_9MICC</name>
<dbReference type="Proteomes" id="UP001589862">
    <property type="component" value="Unassembled WGS sequence"/>
</dbReference>
<keyword evidence="1" id="KW-1133">Transmembrane helix</keyword>
<comment type="caution">
    <text evidence="3">The sequence shown here is derived from an EMBL/GenBank/DDBJ whole genome shotgun (WGS) entry which is preliminary data.</text>
</comment>
<protein>
    <recommendedName>
        <fullName evidence="2">PH domain-containing protein</fullName>
    </recommendedName>
</protein>
<keyword evidence="4" id="KW-1185">Reference proteome</keyword>
<dbReference type="Pfam" id="PF25362">
    <property type="entry name" value="bPH_11"/>
    <property type="match status" value="1"/>
</dbReference>
<evidence type="ECO:0000259" key="2">
    <source>
        <dbReference type="Pfam" id="PF25362"/>
    </source>
</evidence>
<sequence>MEYVPAILITIGIIVVIIAAMLWGWRAQQRRHANTPIPPPVPAGTELGQAALAVEGQYVSTAFAHDLLTRVNAHSLGNKSLAVLEVYPGGLCYRRAGEDDLFIPASAITEVGYGSGQSGKFVEKDGLIMVTWTLGKHEGAEQTHLVTTGFRVRYAEEKKPLRQALEELMASTPKEKNA</sequence>
<gene>
    <name evidence="3" type="ORF">ACFFFR_01560</name>
</gene>
<reference evidence="3 4" key="1">
    <citation type="submission" date="2024-09" db="EMBL/GenBank/DDBJ databases">
        <authorList>
            <person name="Sun Q."/>
            <person name="Mori K."/>
        </authorList>
    </citation>
    <scope>NUCLEOTIDE SEQUENCE [LARGE SCALE GENOMIC DNA]</scope>
    <source>
        <strain evidence="3 4">NCAIM B.02604</strain>
    </source>
</reference>
<accession>A0ABV6P9M8</accession>
<feature type="transmembrane region" description="Helical" evidence="1">
    <location>
        <begin position="6"/>
        <end position="25"/>
    </location>
</feature>
<evidence type="ECO:0000313" key="4">
    <source>
        <dbReference type="Proteomes" id="UP001589862"/>
    </source>
</evidence>
<evidence type="ECO:0000313" key="3">
    <source>
        <dbReference type="EMBL" id="MFC0581077.1"/>
    </source>
</evidence>
<feature type="domain" description="PH" evidence="2">
    <location>
        <begin position="39"/>
        <end position="164"/>
    </location>
</feature>
<dbReference type="InterPro" id="IPR057446">
    <property type="entry name" value="PH_bac"/>
</dbReference>
<evidence type="ECO:0000256" key="1">
    <source>
        <dbReference type="SAM" id="Phobius"/>
    </source>
</evidence>
<keyword evidence="1" id="KW-0472">Membrane</keyword>
<organism evidence="3 4">
    <name type="scientific">Micrococcoides hystricis</name>
    <dbReference type="NCBI Taxonomy" id="1572761"/>
    <lineage>
        <taxon>Bacteria</taxon>
        <taxon>Bacillati</taxon>
        <taxon>Actinomycetota</taxon>
        <taxon>Actinomycetes</taxon>
        <taxon>Micrococcales</taxon>
        <taxon>Micrococcaceae</taxon>
        <taxon>Micrococcoides</taxon>
    </lineage>
</organism>
<dbReference type="EMBL" id="JBHLUB010000001">
    <property type="protein sequence ID" value="MFC0581077.1"/>
    <property type="molecule type" value="Genomic_DNA"/>
</dbReference>
<proteinExistence type="predicted"/>
<keyword evidence="1" id="KW-0812">Transmembrane</keyword>